<proteinExistence type="predicted"/>
<evidence type="ECO:0000313" key="2">
    <source>
        <dbReference type="Proteomes" id="UP001501490"/>
    </source>
</evidence>
<protein>
    <submittedName>
        <fullName evidence="1">Uncharacterized protein</fullName>
    </submittedName>
</protein>
<dbReference type="EMBL" id="BAABAB010000017">
    <property type="protein sequence ID" value="GAA3622729.1"/>
    <property type="molecule type" value="Genomic_DNA"/>
</dbReference>
<organism evidence="1 2">
    <name type="scientific">Microlunatus ginsengisoli</name>
    <dbReference type="NCBI Taxonomy" id="363863"/>
    <lineage>
        <taxon>Bacteria</taxon>
        <taxon>Bacillati</taxon>
        <taxon>Actinomycetota</taxon>
        <taxon>Actinomycetes</taxon>
        <taxon>Propionibacteriales</taxon>
        <taxon>Propionibacteriaceae</taxon>
        <taxon>Microlunatus</taxon>
    </lineage>
</organism>
<reference evidence="2" key="1">
    <citation type="journal article" date="2019" name="Int. J. Syst. Evol. Microbiol.">
        <title>The Global Catalogue of Microorganisms (GCM) 10K type strain sequencing project: providing services to taxonomists for standard genome sequencing and annotation.</title>
        <authorList>
            <consortium name="The Broad Institute Genomics Platform"/>
            <consortium name="The Broad Institute Genome Sequencing Center for Infectious Disease"/>
            <person name="Wu L."/>
            <person name="Ma J."/>
        </authorList>
    </citation>
    <scope>NUCLEOTIDE SEQUENCE [LARGE SCALE GENOMIC DNA]</scope>
    <source>
        <strain evidence="2">JCM 16929</strain>
    </source>
</reference>
<keyword evidence="2" id="KW-1185">Reference proteome</keyword>
<name>A0ABP7A037_9ACTN</name>
<evidence type="ECO:0000313" key="1">
    <source>
        <dbReference type="EMBL" id="GAA3622729.1"/>
    </source>
</evidence>
<dbReference type="Proteomes" id="UP001501490">
    <property type="component" value="Unassembled WGS sequence"/>
</dbReference>
<gene>
    <name evidence="1" type="ORF">GCM10022236_26400</name>
</gene>
<sequence>MHAYRHAPYPLHLVQVSSHLLIFVTLSDETWKGGTRRRYVSEIRQVTSAIESGRPVTHLTYQSSPGRGRPAGFFPDADFEAELLPFHRDLPGRGGRS</sequence>
<comment type="caution">
    <text evidence="1">The sequence shown here is derived from an EMBL/GenBank/DDBJ whole genome shotgun (WGS) entry which is preliminary data.</text>
</comment>
<accession>A0ABP7A037</accession>